<evidence type="ECO:0000256" key="1">
    <source>
        <dbReference type="ARBA" id="ARBA00004090"/>
    </source>
</evidence>
<protein>
    <submittedName>
        <fullName evidence="9">Uncharacterized protein</fullName>
    </submittedName>
</protein>
<organism evidence="9 10">
    <name type="scientific">Neolentinus lepideus HHB14362 ss-1</name>
    <dbReference type="NCBI Taxonomy" id="1314782"/>
    <lineage>
        <taxon>Eukaryota</taxon>
        <taxon>Fungi</taxon>
        <taxon>Dikarya</taxon>
        <taxon>Basidiomycota</taxon>
        <taxon>Agaricomycotina</taxon>
        <taxon>Agaricomycetes</taxon>
        <taxon>Gloeophyllales</taxon>
        <taxon>Gloeophyllaceae</taxon>
        <taxon>Neolentinus</taxon>
    </lineage>
</organism>
<evidence type="ECO:0000256" key="8">
    <source>
        <dbReference type="SAM" id="MobiDB-lite"/>
    </source>
</evidence>
<dbReference type="Pfam" id="PF03879">
    <property type="entry name" value="Cgr1"/>
    <property type="match status" value="1"/>
</dbReference>
<comment type="function">
    <text evidence="1">Involved in nucleolar integrity and required for processing of the pre-rRNA for the 60S ribosome subunit.</text>
</comment>
<dbReference type="OrthoDB" id="277961at2759"/>
<dbReference type="Proteomes" id="UP000076761">
    <property type="component" value="Unassembled WGS sequence"/>
</dbReference>
<evidence type="ECO:0000313" key="10">
    <source>
        <dbReference type="Proteomes" id="UP000076761"/>
    </source>
</evidence>
<comment type="subcellular location">
    <subcellularLocation>
        <location evidence="2">Nucleus</location>
        <location evidence="2">Nucleolus</location>
    </subcellularLocation>
</comment>
<gene>
    <name evidence="9" type="ORF">NEOLEDRAFT_1144262</name>
</gene>
<feature type="region of interest" description="Disordered" evidence="8">
    <location>
        <begin position="158"/>
        <end position="177"/>
    </location>
</feature>
<keyword evidence="6" id="KW-0175">Coiled coil</keyword>
<evidence type="ECO:0000256" key="7">
    <source>
        <dbReference type="ARBA" id="ARBA00023242"/>
    </source>
</evidence>
<evidence type="ECO:0000256" key="2">
    <source>
        <dbReference type="ARBA" id="ARBA00004604"/>
    </source>
</evidence>
<dbReference type="EMBL" id="KV425551">
    <property type="protein sequence ID" value="KZT30686.1"/>
    <property type="molecule type" value="Genomic_DNA"/>
</dbReference>
<evidence type="ECO:0000256" key="4">
    <source>
        <dbReference type="ARBA" id="ARBA00022517"/>
    </source>
</evidence>
<evidence type="ECO:0000256" key="6">
    <source>
        <dbReference type="ARBA" id="ARBA00023054"/>
    </source>
</evidence>
<dbReference type="InterPro" id="IPR005579">
    <property type="entry name" value="Cgr1-like"/>
</dbReference>
<proteinExistence type="inferred from homology"/>
<evidence type="ECO:0000256" key="5">
    <source>
        <dbReference type="ARBA" id="ARBA00022552"/>
    </source>
</evidence>
<dbReference type="GO" id="GO:0005730">
    <property type="term" value="C:nucleolus"/>
    <property type="evidence" value="ECO:0007669"/>
    <property type="project" value="UniProtKB-SubCell"/>
</dbReference>
<keyword evidence="7" id="KW-0539">Nucleus</keyword>
<accession>A0A165W5D4</accession>
<sequence length="177" mass="19450">MSGSLTHWIDITDSGLTYYWRANIILAKSSHLIGFALASAGAGSLKFSDDLSIRGNNNVTRNLVVEGDIVQQLFQMSEAQLQEISQSAAELSTKQVALPVAPSSNGRASGKPWKYRKTATVRSSLPAGVKTKKWEERMEKTKRAAAVKKLQTELKEEKQAEITRYAARDHSGEKEVG</sequence>
<evidence type="ECO:0000256" key="3">
    <source>
        <dbReference type="ARBA" id="ARBA00007869"/>
    </source>
</evidence>
<comment type="similarity">
    <text evidence="3">Belongs to the CGR1 family.</text>
</comment>
<reference evidence="9 10" key="1">
    <citation type="journal article" date="2016" name="Mol. Biol. Evol.">
        <title>Comparative Genomics of Early-Diverging Mushroom-Forming Fungi Provides Insights into the Origins of Lignocellulose Decay Capabilities.</title>
        <authorList>
            <person name="Nagy L.G."/>
            <person name="Riley R."/>
            <person name="Tritt A."/>
            <person name="Adam C."/>
            <person name="Daum C."/>
            <person name="Floudas D."/>
            <person name="Sun H."/>
            <person name="Yadav J.S."/>
            <person name="Pangilinan J."/>
            <person name="Larsson K.H."/>
            <person name="Matsuura K."/>
            <person name="Barry K."/>
            <person name="Labutti K."/>
            <person name="Kuo R."/>
            <person name="Ohm R.A."/>
            <person name="Bhattacharya S.S."/>
            <person name="Shirouzu T."/>
            <person name="Yoshinaga Y."/>
            <person name="Martin F.M."/>
            <person name="Grigoriev I.V."/>
            <person name="Hibbett D.S."/>
        </authorList>
    </citation>
    <scope>NUCLEOTIDE SEQUENCE [LARGE SCALE GENOMIC DNA]</scope>
    <source>
        <strain evidence="9 10">HHB14362 ss-1</strain>
    </source>
</reference>
<keyword evidence="4" id="KW-0690">Ribosome biogenesis</keyword>
<evidence type="ECO:0000313" key="9">
    <source>
        <dbReference type="EMBL" id="KZT30686.1"/>
    </source>
</evidence>
<name>A0A165W5D4_9AGAM</name>
<keyword evidence="10" id="KW-1185">Reference proteome</keyword>
<dbReference type="InParanoid" id="A0A165W5D4"/>
<dbReference type="STRING" id="1314782.A0A165W5D4"/>
<keyword evidence="5" id="KW-0698">rRNA processing</keyword>
<dbReference type="AlphaFoldDB" id="A0A165W5D4"/>
<dbReference type="GO" id="GO:0006364">
    <property type="term" value="P:rRNA processing"/>
    <property type="evidence" value="ECO:0007669"/>
    <property type="project" value="UniProtKB-KW"/>
</dbReference>